<gene>
    <name evidence="2" type="ORF">BTE48_14025</name>
</gene>
<accession>A0A1T4S4I1</accession>
<evidence type="ECO:0000256" key="1">
    <source>
        <dbReference type="SAM" id="Phobius"/>
    </source>
</evidence>
<keyword evidence="3" id="KW-1185">Reference proteome</keyword>
<sequence>MIAYHGVYKGEILVLIEKSSMIYLEKESLIRIGYQYAISDDKEVLIDTVFNLAKSTNDFNLIGKLNELLDISSGYSYSESQKDIVGKISKSIFIERIVLTAIFFISIASSLYKPSFFSRKVESCLKTRRTIRLFTVCSLAAVCI</sequence>
<keyword evidence="1" id="KW-1133">Transmembrane helix</keyword>
<keyword evidence="1" id="KW-0472">Membrane</keyword>
<dbReference type="Proteomes" id="UP000191418">
    <property type="component" value="Unassembled WGS sequence"/>
</dbReference>
<name>A0A1T4S4I1_9GAMM</name>
<dbReference type="RefSeq" id="WP_078746274.1">
    <property type="nucleotide sequence ID" value="NZ_FUXG01000024.1"/>
</dbReference>
<feature type="transmembrane region" description="Helical" evidence="1">
    <location>
        <begin position="93"/>
        <end position="112"/>
    </location>
</feature>
<reference evidence="2 3" key="1">
    <citation type="submission" date="2017-01" db="EMBL/GenBank/DDBJ databases">
        <title>Genome Sequencing of a Marine Spirillum, Oceanospirillum multiglobuliferum ATCC 33336, from Japan.</title>
        <authorList>
            <person name="Carney J.G."/>
            <person name="Trachtenberg A.M."/>
            <person name="Rheaume B.A."/>
            <person name="Linnane J.D."/>
            <person name="Pitts N.L."/>
            <person name="Mykles D.L."/>
            <person name="Maclea K.S."/>
        </authorList>
    </citation>
    <scope>NUCLEOTIDE SEQUENCE [LARGE SCALE GENOMIC DNA]</scope>
    <source>
        <strain evidence="2 3">ATCC 33336</strain>
    </source>
</reference>
<protein>
    <submittedName>
        <fullName evidence="2">Uncharacterized protein</fullName>
    </submittedName>
</protein>
<keyword evidence="1" id="KW-0812">Transmembrane</keyword>
<comment type="caution">
    <text evidence="2">The sequence shown here is derived from an EMBL/GenBank/DDBJ whole genome shotgun (WGS) entry which is preliminary data.</text>
</comment>
<organism evidence="2 3">
    <name type="scientific">Oceanospirillum multiglobuliferum</name>
    <dbReference type="NCBI Taxonomy" id="64969"/>
    <lineage>
        <taxon>Bacteria</taxon>
        <taxon>Pseudomonadati</taxon>
        <taxon>Pseudomonadota</taxon>
        <taxon>Gammaproteobacteria</taxon>
        <taxon>Oceanospirillales</taxon>
        <taxon>Oceanospirillaceae</taxon>
        <taxon>Oceanospirillum</taxon>
    </lineage>
</organism>
<proteinExistence type="predicted"/>
<evidence type="ECO:0000313" key="3">
    <source>
        <dbReference type="Proteomes" id="UP000191418"/>
    </source>
</evidence>
<evidence type="ECO:0000313" key="2">
    <source>
        <dbReference type="EMBL" id="OPX54431.1"/>
    </source>
</evidence>
<dbReference type="EMBL" id="MTSM01000025">
    <property type="protein sequence ID" value="OPX54431.1"/>
    <property type="molecule type" value="Genomic_DNA"/>
</dbReference>
<dbReference type="AlphaFoldDB" id="A0A1T4S4I1"/>